<dbReference type="NCBIfam" id="TIGR01368">
    <property type="entry name" value="CPSaseIIsmall"/>
    <property type="match status" value="1"/>
</dbReference>
<dbReference type="InterPro" id="IPR029062">
    <property type="entry name" value="Class_I_gatase-like"/>
</dbReference>
<evidence type="ECO:0000256" key="6">
    <source>
        <dbReference type="ARBA" id="ARBA00022962"/>
    </source>
</evidence>
<comment type="function">
    <text evidence="9">Small subunit of the glutamine-dependent carbamoyl phosphate synthetase (CPSase). CPSase catalyzes the formation of carbamoyl phosphate from the ammonia moiety of glutamine, carbonate, and phosphate donated by ATP, constituting the first step of 2 biosynthetic pathways, one leading to arginine and/or urea and the other to pyrimidine nucleotides. The small subunit (glutamine amidotransferase) binds and cleaves glutamine to supply the large subunit with the substrate ammonia.</text>
</comment>
<dbReference type="Gene3D" id="3.50.30.20">
    <property type="entry name" value="Carbamoyl-phosphate synthase small subunit, N-terminal domain"/>
    <property type="match status" value="1"/>
</dbReference>
<dbReference type="SUPFAM" id="SSF52317">
    <property type="entry name" value="Class I glutamine amidotransferase-like"/>
    <property type="match status" value="1"/>
</dbReference>
<keyword evidence="9" id="KW-0055">Arginine biosynthesis</keyword>
<evidence type="ECO:0000256" key="8">
    <source>
        <dbReference type="ARBA" id="ARBA00048816"/>
    </source>
</evidence>
<dbReference type="PRINTS" id="PR00096">
    <property type="entry name" value="GATASE"/>
</dbReference>
<evidence type="ECO:0000256" key="1">
    <source>
        <dbReference type="ARBA" id="ARBA00005077"/>
    </source>
</evidence>
<feature type="active site" description="Nucleophile" evidence="9">
    <location>
        <position position="260"/>
    </location>
</feature>
<comment type="pathway">
    <text evidence="9">Pyrimidine metabolism; UMP biosynthesis via de novo pathway; (S)-dihydroorotate from bicarbonate: step 1/3.</text>
</comment>
<organism evidence="11 12">
    <name type="scientific">Neorickettsia findlayensis</name>
    <dbReference type="NCBI Taxonomy" id="2686014"/>
    <lineage>
        <taxon>Bacteria</taxon>
        <taxon>Pseudomonadati</taxon>
        <taxon>Pseudomonadota</taxon>
        <taxon>Alphaproteobacteria</taxon>
        <taxon>Rickettsiales</taxon>
        <taxon>Anaplasmataceae</taxon>
        <taxon>Neorickettsia</taxon>
    </lineage>
</organism>
<dbReference type="SUPFAM" id="SSF52021">
    <property type="entry name" value="Carbamoyl phosphate synthetase, small subunit N-terminal domain"/>
    <property type="match status" value="1"/>
</dbReference>
<dbReference type="GO" id="GO:0006541">
    <property type="term" value="P:glutamine metabolic process"/>
    <property type="evidence" value="ECO:0007669"/>
    <property type="project" value="InterPro"/>
</dbReference>
<evidence type="ECO:0000256" key="2">
    <source>
        <dbReference type="ARBA" id="ARBA00007800"/>
    </source>
</evidence>
<dbReference type="InterPro" id="IPR006274">
    <property type="entry name" value="CarbamoylP_synth_ssu"/>
</dbReference>
<dbReference type="UniPathway" id="UPA00070">
    <property type="reaction ID" value="UER00115"/>
</dbReference>
<dbReference type="Proteomes" id="UP000464912">
    <property type="component" value="Chromosome"/>
</dbReference>
<feature type="binding site" evidence="9">
    <location>
        <position position="51"/>
    </location>
    <ligand>
        <name>L-glutamine</name>
        <dbReference type="ChEBI" id="CHEBI:58359"/>
    </ligand>
</feature>
<dbReference type="RefSeq" id="WP_160095421.1">
    <property type="nucleotide sequence ID" value="NZ_CP047224.1"/>
</dbReference>
<dbReference type="InterPro" id="IPR017926">
    <property type="entry name" value="GATASE"/>
</dbReference>
<comment type="catalytic activity">
    <reaction evidence="9">
        <text>L-glutamine + H2O = L-glutamate + NH4(+)</text>
        <dbReference type="Rhea" id="RHEA:15889"/>
        <dbReference type="ChEBI" id="CHEBI:15377"/>
        <dbReference type="ChEBI" id="CHEBI:28938"/>
        <dbReference type="ChEBI" id="CHEBI:29985"/>
        <dbReference type="ChEBI" id="CHEBI:58359"/>
    </reaction>
</comment>
<dbReference type="EC" id="6.3.5.5" evidence="9"/>
<dbReference type="PANTHER" id="PTHR43418">
    <property type="entry name" value="MULTIFUNCTIONAL TRYPTOPHAN BIOSYNTHESIS PROTEIN-RELATED"/>
    <property type="match status" value="1"/>
</dbReference>
<dbReference type="InterPro" id="IPR002474">
    <property type="entry name" value="CarbamoylP_synth_ssu_N"/>
</dbReference>
<evidence type="ECO:0000256" key="7">
    <source>
        <dbReference type="ARBA" id="ARBA00022975"/>
    </source>
</evidence>
<feature type="region of interest" description="CPSase" evidence="9">
    <location>
        <begin position="1"/>
        <end position="182"/>
    </location>
</feature>
<dbReference type="PRINTS" id="PR00097">
    <property type="entry name" value="ANTSNTHASEII"/>
</dbReference>
<dbReference type="UniPathway" id="UPA00068">
    <property type="reaction ID" value="UER00171"/>
</dbReference>
<dbReference type="GO" id="GO:0044205">
    <property type="term" value="P:'de novo' UMP biosynthetic process"/>
    <property type="evidence" value="ECO:0007669"/>
    <property type="project" value="UniProtKB-UniRule"/>
</dbReference>
<evidence type="ECO:0000256" key="4">
    <source>
        <dbReference type="ARBA" id="ARBA00022741"/>
    </source>
</evidence>
<dbReference type="GO" id="GO:0005524">
    <property type="term" value="F:ATP binding"/>
    <property type="evidence" value="ECO:0007669"/>
    <property type="project" value="UniProtKB-UniRule"/>
</dbReference>
<dbReference type="AlphaFoldDB" id="A0A6P1GAL8"/>
<dbReference type="HAMAP" id="MF_01209">
    <property type="entry name" value="CPSase_S_chain"/>
    <property type="match status" value="1"/>
</dbReference>
<evidence type="ECO:0000256" key="9">
    <source>
        <dbReference type="HAMAP-Rule" id="MF_01209"/>
    </source>
</evidence>
<evidence type="ECO:0000259" key="10">
    <source>
        <dbReference type="SMART" id="SM01097"/>
    </source>
</evidence>
<keyword evidence="3 9" id="KW-0436">Ligase</keyword>
<dbReference type="InterPro" id="IPR035686">
    <property type="entry name" value="CPSase_GATase1"/>
</dbReference>
<dbReference type="PRINTS" id="PR00099">
    <property type="entry name" value="CPSGATASE"/>
</dbReference>
<dbReference type="EMBL" id="CP047224">
    <property type="protein sequence ID" value="QHD65224.1"/>
    <property type="molecule type" value="Genomic_DNA"/>
</dbReference>
<evidence type="ECO:0000256" key="3">
    <source>
        <dbReference type="ARBA" id="ARBA00022598"/>
    </source>
</evidence>
<sequence>MDKNLSYDSCLAFAGGECFFGFSYGRRGIAVGEICFTTGMTGYQHVITDPSFSDQIILFAFPHVGNVAVNSYDNESSRVLAKGLIFREKPQDFLHHLRTKDFSGWLENNGITAIYGVDTRAITRLIRIKGNQSGIIFPVNEMGMNEALSVLREAGDMNGNELATSASGNARFLPCPAGDERRKVCVVDFGIKDGILRNLKKYFAVVVVDGKKGFSSALEPGNFSGVVLSNGPGDPSATYLQLREDFSKILASNLPVLGICLGHQLLLLAFGCKTKKMLVGHRGTNHPVINLETQKVEITSQNHGFVLDESTLNNKDIIVTHRSLFDGSVEGIKVKNRKIFSVQYHPEGSPGTHDSHYIFTKFFDEINSQ</sequence>
<comment type="subunit">
    <text evidence="9">Composed of two chains; the small (or glutamine) chain promotes the hydrolysis of glutamine to ammonia, which is used by the large (or ammonia) chain to synthesize carbamoyl phosphate. Tetramer of heterodimers (alpha,beta)4.</text>
</comment>
<feature type="active site" evidence="9">
    <location>
        <position position="347"/>
    </location>
</feature>
<keyword evidence="9" id="KW-0028">Amino-acid biosynthesis</keyword>
<dbReference type="PROSITE" id="PS51273">
    <property type="entry name" value="GATASE_TYPE_1"/>
    <property type="match status" value="1"/>
</dbReference>
<feature type="binding site" evidence="9">
    <location>
        <position position="264"/>
    </location>
    <ligand>
        <name>L-glutamine</name>
        <dbReference type="ChEBI" id="CHEBI:58359"/>
    </ligand>
</feature>
<reference evidence="11 12" key="2">
    <citation type="journal article" date="2020" name="MBio">
        <title>Isolation and Molecular Analysis of a Novel Neorickettsia Species That Causes Potomac Horse Fever.</title>
        <authorList>
            <person name="Teymournejad O."/>
            <person name="Lin M."/>
            <person name="Bekebrede H."/>
            <person name="Kamr A."/>
            <person name="Toribio R.E."/>
            <person name="Arroyo L.G."/>
            <person name="Baird J.D."/>
            <person name="Rikihisa Y."/>
        </authorList>
    </citation>
    <scope>NUCLEOTIDE SEQUENCE [LARGE SCALE GENOMIC DNA]</scope>
    <source>
        <strain evidence="11 12">Fin17</strain>
    </source>
</reference>
<dbReference type="Gene3D" id="3.40.50.880">
    <property type="match status" value="1"/>
</dbReference>
<dbReference type="CDD" id="cd01744">
    <property type="entry name" value="GATase1_CPSase"/>
    <property type="match status" value="1"/>
</dbReference>
<feature type="domain" description="Carbamoyl-phosphate synthase small subunit N-terminal" evidence="10">
    <location>
        <begin position="7"/>
        <end position="137"/>
    </location>
</feature>
<dbReference type="Pfam" id="PF00117">
    <property type="entry name" value="GATase"/>
    <property type="match status" value="1"/>
</dbReference>
<protein>
    <recommendedName>
        <fullName evidence="9">Carbamoyl phosphate synthase small chain</fullName>
        <ecNumber evidence="9">6.3.5.5</ecNumber>
    </recommendedName>
    <alternativeName>
        <fullName evidence="9">Carbamoyl phosphate synthetase glutamine chain</fullName>
    </alternativeName>
</protein>
<gene>
    <name evidence="9 11" type="primary">carA</name>
    <name evidence="11" type="ORF">GP480_02020</name>
</gene>
<evidence type="ECO:0000313" key="12">
    <source>
        <dbReference type="Proteomes" id="UP000464912"/>
    </source>
</evidence>
<name>A0A6P1GAL8_9RICK</name>
<evidence type="ECO:0000313" key="11">
    <source>
        <dbReference type="EMBL" id="QHD65224.1"/>
    </source>
</evidence>
<dbReference type="GO" id="GO:0006207">
    <property type="term" value="P:'de novo' pyrimidine nucleobase biosynthetic process"/>
    <property type="evidence" value="ECO:0007669"/>
    <property type="project" value="InterPro"/>
</dbReference>
<proteinExistence type="inferred from homology"/>
<keyword evidence="7 9" id="KW-0665">Pyrimidine biosynthesis</keyword>
<dbReference type="GO" id="GO:0004088">
    <property type="term" value="F:carbamoyl-phosphate synthase (glutamine-hydrolyzing) activity"/>
    <property type="evidence" value="ECO:0007669"/>
    <property type="project" value="UniProtKB-UniRule"/>
</dbReference>
<dbReference type="NCBIfam" id="NF009475">
    <property type="entry name" value="PRK12838.1"/>
    <property type="match status" value="1"/>
</dbReference>
<feature type="binding site" evidence="9">
    <location>
        <position position="233"/>
    </location>
    <ligand>
        <name>L-glutamine</name>
        <dbReference type="ChEBI" id="CHEBI:58359"/>
    </ligand>
</feature>
<comment type="pathway">
    <text evidence="1 9">Amino-acid biosynthesis; L-arginine biosynthesis; carbamoyl phosphate from bicarbonate: step 1/1.</text>
</comment>
<reference evidence="11 12" key="1">
    <citation type="journal article" date="2020" name="MBio">
        <title>Erratum for Teymournejad et al., 'Isolation and Molecular Analysis of a Novel Neorickettsia Species That Causes Potomac Horse Fever'.</title>
        <authorList>
            <person name="Teymournejad O."/>
            <person name="Lin M."/>
            <person name="Bekebrede H."/>
            <person name="Kamr A."/>
            <person name="Toribio R.E."/>
            <person name="Arroyo L.G."/>
            <person name="Baird J.D."/>
            <person name="Rikihisa Y."/>
        </authorList>
    </citation>
    <scope>NUCLEOTIDE SEQUENCE [LARGE SCALE GENOMIC DNA]</scope>
    <source>
        <strain evidence="11 12">Fin17</strain>
    </source>
</reference>
<feature type="active site" evidence="9">
    <location>
        <position position="345"/>
    </location>
</feature>
<keyword evidence="12" id="KW-1185">Reference proteome</keyword>
<feature type="binding site" evidence="9">
    <location>
        <position position="231"/>
    </location>
    <ligand>
        <name>L-glutamine</name>
        <dbReference type="ChEBI" id="CHEBI:58359"/>
    </ligand>
</feature>
<feature type="binding site" evidence="9">
    <location>
        <position position="304"/>
    </location>
    <ligand>
        <name>L-glutamine</name>
        <dbReference type="ChEBI" id="CHEBI:58359"/>
    </ligand>
</feature>
<dbReference type="InterPro" id="IPR036480">
    <property type="entry name" value="CarbP_synth_ssu_N_sf"/>
</dbReference>
<keyword evidence="4 9" id="KW-0547">Nucleotide-binding</keyword>
<keyword evidence="6 9" id="KW-0315">Glutamine amidotransferase</keyword>
<evidence type="ECO:0000256" key="5">
    <source>
        <dbReference type="ARBA" id="ARBA00022840"/>
    </source>
</evidence>
<accession>A0A6P1GAL8</accession>
<feature type="binding site" evidence="9">
    <location>
        <position position="302"/>
    </location>
    <ligand>
        <name>L-glutamine</name>
        <dbReference type="ChEBI" id="CHEBI:58359"/>
    </ligand>
</feature>
<comment type="catalytic activity">
    <reaction evidence="8 9">
        <text>hydrogencarbonate + L-glutamine + 2 ATP + H2O = carbamoyl phosphate + L-glutamate + 2 ADP + phosphate + 2 H(+)</text>
        <dbReference type="Rhea" id="RHEA:18633"/>
        <dbReference type="ChEBI" id="CHEBI:15377"/>
        <dbReference type="ChEBI" id="CHEBI:15378"/>
        <dbReference type="ChEBI" id="CHEBI:17544"/>
        <dbReference type="ChEBI" id="CHEBI:29985"/>
        <dbReference type="ChEBI" id="CHEBI:30616"/>
        <dbReference type="ChEBI" id="CHEBI:43474"/>
        <dbReference type="ChEBI" id="CHEBI:58228"/>
        <dbReference type="ChEBI" id="CHEBI:58359"/>
        <dbReference type="ChEBI" id="CHEBI:456216"/>
        <dbReference type="EC" id="6.3.5.5"/>
    </reaction>
</comment>
<dbReference type="SMART" id="SM01097">
    <property type="entry name" value="CPSase_sm_chain"/>
    <property type="match status" value="1"/>
</dbReference>
<feature type="binding site" evidence="9">
    <location>
        <position position="305"/>
    </location>
    <ligand>
        <name>L-glutamine</name>
        <dbReference type="ChEBI" id="CHEBI:58359"/>
    </ligand>
</feature>
<dbReference type="Pfam" id="PF00988">
    <property type="entry name" value="CPSase_sm_chain"/>
    <property type="match status" value="1"/>
</dbReference>
<dbReference type="KEGG" id="nef:GP480_02020"/>
<comment type="similarity">
    <text evidence="2 9">Belongs to the CarA family.</text>
</comment>
<feature type="binding site" evidence="9">
    <location>
        <position position="261"/>
    </location>
    <ligand>
        <name>L-glutamine</name>
        <dbReference type="ChEBI" id="CHEBI:58359"/>
    </ligand>
</feature>
<keyword evidence="5 9" id="KW-0067">ATP-binding</keyword>
<dbReference type="GO" id="GO:0006526">
    <property type="term" value="P:L-arginine biosynthetic process"/>
    <property type="evidence" value="ECO:0007669"/>
    <property type="project" value="UniProtKB-UniRule"/>
</dbReference>
<dbReference type="InterPro" id="IPR050472">
    <property type="entry name" value="Anth_synth/Amidotransfase"/>
</dbReference>
<dbReference type="PANTHER" id="PTHR43418:SF7">
    <property type="entry name" value="CARBAMOYL-PHOSPHATE SYNTHASE SMALL CHAIN"/>
    <property type="match status" value="1"/>
</dbReference>